<evidence type="ECO:0000313" key="2">
    <source>
        <dbReference type="EMBL" id="RAG84589.1"/>
    </source>
</evidence>
<accession>A0A2X0KB51</accession>
<evidence type="ECO:0008006" key="4">
    <source>
        <dbReference type="Google" id="ProtNLM"/>
    </source>
</evidence>
<dbReference type="AlphaFoldDB" id="A0A2X0KB51"/>
<dbReference type="EMBL" id="QKYN01000062">
    <property type="protein sequence ID" value="RAG84589.1"/>
    <property type="molecule type" value="Genomic_DNA"/>
</dbReference>
<dbReference type="InterPro" id="IPR029046">
    <property type="entry name" value="LolA/LolB/LppX"/>
</dbReference>
<dbReference type="OrthoDB" id="4350193at2"/>
<dbReference type="RefSeq" id="WP_111501711.1">
    <property type="nucleotide sequence ID" value="NZ_QKYN01000062.1"/>
</dbReference>
<reference evidence="2 3" key="1">
    <citation type="submission" date="2018-06" db="EMBL/GenBank/DDBJ databases">
        <title>Streptacidiphilus pinicola sp. nov., isolated from pine grove soil.</title>
        <authorList>
            <person name="Roh S.G."/>
            <person name="Park S."/>
            <person name="Kim M.-K."/>
            <person name="Yun B.-R."/>
            <person name="Park J."/>
            <person name="Kim M.J."/>
            <person name="Kim Y.S."/>
            <person name="Kim S.B."/>
        </authorList>
    </citation>
    <scope>NUCLEOTIDE SEQUENCE [LARGE SCALE GENOMIC DNA]</scope>
    <source>
        <strain evidence="2 3">MMS16-CNU450</strain>
    </source>
</reference>
<gene>
    <name evidence="2" type="ORF">DN069_16215</name>
</gene>
<proteinExistence type="predicted"/>
<protein>
    <recommendedName>
        <fullName evidence="4">LppX_LprAFG lipoprotein</fullName>
    </recommendedName>
</protein>
<keyword evidence="3" id="KW-1185">Reference proteome</keyword>
<dbReference type="PROSITE" id="PS51257">
    <property type="entry name" value="PROKAR_LIPOPROTEIN"/>
    <property type="match status" value="1"/>
</dbReference>
<evidence type="ECO:0000256" key="1">
    <source>
        <dbReference type="SAM" id="SignalP"/>
    </source>
</evidence>
<sequence length="295" mass="29781">MSRPYRRAALHAAATATSVAAVLGMAACSSSGQTTASNDAQTVKVNPADDHLAADPLSAVRAAADITGHNGSIQDVTTLHTVAGKKQMTLHGAGVYEYSSHLGRLEVTVPAGGSTPAGKLVEVVSPGLVYLQNSGAKVPAGKWVKLQVQQLGDGNLVSSGATDPAGAAEALRGAQTAQLVDSATVGGVVLKHYKGTLDLADAAKATGGPSSEGLALASRTFTVKKVPYDVWLDEHGRINKVVEVFTFSNVPGSTAAKDQVVVTSTSVFSGFGTPVQVSLPSDADVVGPSAAAGNK</sequence>
<comment type="caution">
    <text evidence="2">The sequence shown here is derived from an EMBL/GenBank/DDBJ whole genome shotgun (WGS) entry which is preliminary data.</text>
</comment>
<dbReference type="Proteomes" id="UP000248889">
    <property type="component" value="Unassembled WGS sequence"/>
</dbReference>
<keyword evidence="1" id="KW-0732">Signal</keyword>
<dbReference type="SUPFAM" id="SSF89392">
    <property type="entry name" value="Prokaryotic lipoproteins and lipoprotein localization factors"/>
    <property type="match status" value="1"/>
</dbReference>
<feature type="chain" id="PRO_5038611127" description="LppX_LprAFG lipoprotein" evidence="1">
    <location>
        <begin position="37"/>
        <end position="295"/>
    </location>
</feature>
<name>A0A2X0KB51_9ACTN</name>
<organism evidence="2 3">
    <name type="scientific">Streptacidiphilus pinicola</name>
    <dbReference type="NCBI Taxonomy" id="2219663"/>
    <lineage>
        <taxon>Bacteria</taxon>
        <taxon>Bacillati</taxon>
        <taxon>Actinomycetota</taxon>
        <taxon>Actinomycetes</taxon>
        <taxon>Kitasatosporales</taxon>
        <taxon>Streptomycetaceae</taxon>
        <taxon>Streptacidiphilus</taxon>
    </lineage>
</organism>
<evidence type="ECO:0000313" key="3">
    <source>
        <dbReference type="Proteomes" id="UP000248889"/>
    </source>
</evidence>
<feature type="signal peptide" evidence="1">
    <location>
        <begin position="1"/>
        <end position="36"/>
    </location>
</feature>
<dbReference type="Gene3D" id="2.50.20.20">
    <property type="match status" value="1"/>
</dbReference>